<dbReference type="Proteomes" id="UP001154078">
    <property type="component" value="Chromosome 6"/>
</dbReference>
<evidence type="ECO:0000313" key="6">
    <source>
        <dbReference type="EMBL" id="CAH0558709.1"/>
    </source>
</evidence>
<keyword evidence="3" id="KW-0862">Zinc</keyword>
<keyword evidence="2 4" id="KW-0863">Zinc-finger</keyword>
<organism evidence="6 7">
    <name type="scientific">Brassicogethes aeneus</name>
    <name type="common">Rape pollen beetle</name>
    <name type="synonym">Meligethes aeneus</name>
    <dbReference type="NCBI Taxonomy" id="1431903"/>
    <lineage>
        <taxon>Eukaryota</taxon>
        <taxon>Metazoa</taxon>
        <taxon>Ecdysozoa</taxon>
        <taxon>Arthropoda</taxon>
        <taxon>Hexapoda</taxon>
        <taxon>Insecta</taxon>
        <taxon>Pterygota</taxon>
        <taxon>Neoptera</taxon>
        <taxon>Endopterygota</taxon>
        <taxon>Coleoptera</taxon>
        <taxon>Polyphaga</taxon>
        <taxon>Cucujiformia</taxon>
        <taxon>Nitidulidae</taxon>
        <taxon>Meligethinae</taxon>
        <taxon>Brassicogethes</taxon>
    </lineage>
</organism>
<gene>
    <name evidence="6" type="ORF">MELIAE_LOCUS8982</name>
</gene>
<dbReference type="SUPFAM" id="SSF144232">
    <property type="entry name" value="HIT/MYND zinc finger-like"/>
    <property type="match status" value="1"/>
</dbReference>
<dbReference type="InterPro" id="IPR050869">
    <property type="entry name" value="H3K4_H4K5_MeTrfase"/>
</dbReference>
<dbReference type="AlphaFoldDB" id="A0A9P0FKU5"/>
<dbReference type="InterPro" id="IPR002893">
    <property type="entry name" value="Znf_MYND"/>
</dbReference>
<dbReference type="OrthoDB" id="265717at2759"/>
<dbReference type="Gene3D" id="6.10.140.2220">
    <property type="match status" value="1"/>
</dbReference>
<reference evidence="6" key="1">
    <citation type="submission" date="2021-12" db="EMBL/GenBank/DDBJ databases">
        <authorList>
            <person name="King R."/>
        </authorList>
    </citation>
    <scope>NUCLEOTIDE SEQUENCE</scope>
</reference>
<dbReference type="PROSITE" id="PS01360">
    <property type="entry name" value="ZF_MYND_1"/>
    <property type="match status" value="1"/>
</dbReference>
<accession>A0A9P0FKU5</accession>
<name>A0A9P0FKU5_BRAAE</name>
<sequence length="448" mass="51569">MKMSHDSDMGLKKQEVKSGTIIHQEKPFVYVLSSKYRTEYCDFCFKKSELSKCSGCKCVYYCGRGCQKLGWDIHKMECKNLAKVAPRLVPDAARVLARLIKKLQKGGDQVKEYYSEKRYRMFKDLMSHYPTLKNDQHKMEHIGSLYGVLSEFLGNDRVPNSAEIMGLYGRMCVNSFNICNQEFQSLGTGIYLGASVLDHSCAPNAIAIFEGTTIQIRTLKDLKYYDLSELFISYIDILGTTKERQEQLELTYYFLCQCSKCLGPEPMGEMTAAACPDTKCDNYIDVNFVLPGDKCKKCGEVVTEEFLNKFHKVISFTKDQIESMKNITYLDVCKVCLKQHEGVVYRHNLKHVKILDLAFESSIDFHLFEDAKVFGLELIDSFYKYYGHIHPLTGLLHLKLGKIYLYQNDLKLAEYHLKKANQILRITHGYTSSLYKDEVLPLIQQLDM</sequence>
<evidence type="ECO:0000313" key="7">
    <source>
        <dbReference type="Proteomes" id="UP001154078"/>
    </source>
</evidence>
<dbReference type="EMBL" id="OV121137">
    <property type="protein sequence ID" value="CAH0558709.1"/>
    <property type="molecule type" value="Genomic_DNA"/>
</dbReference>
<dbReference type="PROSITE" id="PS50865">
    <property type="entry name" value="ZF_MYND_2"/>
    <property type="match status" value="1"/>
</dbReference>
<keyword evidence="1" id="KW-0479">Metal-binding</keyword>
<dbReference type="Gene3D" id="1.10.220.160">
    <property type="match status" value="1"/>
</dbReference>
<dbReference type="PANTHER" id="PTHR12197:SF251">
    <property type="entry name" value="EG:BACR7C10.4 PROTEIN"/>
    <property type="match status" value="1"/>
</dbReference>
<dbReference type="Pfam" id="PF01753">
    <property type="entry name" value="zf-MYND"/>
    <property type="match status" value="1"/>
</dbReference>
<proteinExistence type="predicted"/>
<dbReference type="GO" id="GO:0005634">
    <property type="term" value="C:nucleus"/>
    <property type="evidence" value="ECO:0007669"/>
    <property type="project" value="TreeGrafter"/>
</dbReference>
<protein>
    <recommendedName>
        <fullName evidence="5">MYND-type domain-containing protein</fullName>
    </recommendedName>
</protein>
<evidence type="ECO:0000256" key="4">
    <source>
        <dbReference type="PROSITE-ProRule" id="PRU00134"/>
    </source>
</evidence>
<evidence type="ECO:0000256" key="2">
    <source>
        <dbReference type="ARBA" id="ARBA00022771"/>
    </source>
</evidence>
<dbReference type="Gene3D" id="1.25.40.970">
    <property type="match status" value="1"/>
</dbReference>
<evidence type="ECO:0000259" key="5">
    <source>
        <dbReference type="PROSITE" id="PS50865"/>
    </source>
</evidence>
<evidence type="ECO:0000256" key="3">
    <source>
        <dbReference type="ARBA" id="ARBA00022833"/>
    </source>
</evidence>
<dbReference type="GO" id="GO:0008270">
    <property type="term" value="F:zinc ion binding"/>
    <property type="evidence" value="ECO:0007669"/>
    <property type="project" value="UniProtKB-KW"/>
</dbReference>
<dbReference type="Gene3D" id="1.25.40.10">
    <property type="entry name" value="Tetratricopeptide repeat domain"/>
    <property type="match status" value="1"/>
</dbReference>
<dbReference type="InterPro" id="IPR046341">
    <property type="entry name" value="SET_dom_sf"/>
</dbReference>
<dbReference type="InterPro" id="IPR011990">
    <property type="entry name" value="TPR-like_helical_dom_sf"/>
</dbReference>
<evidence type="ECO:0000256" key="1">
    <source>
        <dbReference type="ARBA" id="ARBA00022723"/>
    </source>
</evidence>
<dbReference type="SUPFAM" id="SSF82199">
    <property type="entry name" value="SET domain"/>
    <property type="match status" value="1"/>
</dbReference>
<dbReference type="Gene3D" id="2.170.270.10">
    <property type="entry name" value="SET domain"/>
    <property type="match status" value="1"/>
</dbReference>
<feature type="domain" description="MYND-type" evidence="5">
    <location>
        <begin position="41"/>
        <end position="78"/>
    </location>
</feature>
<dbReference type="PANTHER" id="PTHR12197">
    <property type="entry name" value="HISTONE-LYSINE N-METHYLTRANSFERASE SMYD"/>
    <property type="match status" value="1"/>
</dbReference>
<keyword evidence="7" id="KW-1185">Reference proteome</keyword>